<gene>
    <name evidence="4" type="primary">larA</name>
    <name evidence="4" type="ORF">EGC77_12935</name>
    <name evidence="3" type="ORF">EGC80_15445</name>
</gene>
<dbReference type="Pfam" id="PF09861">
    <property type="entry name" value="Lar_N"/>
    <property type="match status" value="1"/>
</dbReference>
<dbReference type="Proteomes" id="UP000273778">
    <property type="component" value="Chromosome"/>
</dbReference>
<dbReference type="PANTHER" id="PTHR33171">
    <property type="entry name" value="LAR_N DOMAIN-CONTAINING PROTEIN"/>
    <property type="match status" value="1"/>
</dbReference>
<evidence type="ECO:0000313" key="6">
    <source>
        <dbReference type="Proteomes" id="UP000278855"/>
    </source>
</evidence>
<dbReference type="Gene3D" id="3.40.50.11440">
    <property type="match status" value="1"/>
</dbReference>
<dbReference type="RefSeq" id="WP_101031232.1">
    <property type="nucleotide sequence ID" value="NZ_CP034073.1"/>
</dbReference>
<dbReference type="NCBIfam" id="NF033504">
    <property type="entry name" value="Ni_dep_LarA"/>
    <property type="match status" value="1"/>
</dbReference>
<dbReference type="EMBL" id="RKKB01000004">
    <property type="protein sequence ID" value="RPA31819.1"/>
    <property type="molecule type" value="Genomic_DNA"/>
</dbReference>
<evidence type="ECO:0000313" key="3">
    <source>
        <dbReference type="EMBL" id="AZG36128.1"/>
    </source>
</evidence>
<dbReference type="InterPro" id="IPR048068">
    <property type="entry name" value="LarA-like"/>
</dbReference>
<feature type="domain" description="Lactate racemase C-terminal" evidence="2">
    <location>
        <begin position="273"/>
        <end position="424"/>
    </location>
</feature>
<dbReference type="GO" id="GO:0050043">
    <property type="term" value="F:lactate racemase activity"/>
    <property type="evidence" value="ECO:0007669"/>
    <property type="project" value="InterPro"/>
</dbReference>
<reference evidence="3 5" key="1">
    <citation type="submission" date="2018-11" db="EMBL/GenBank/DDBJ databases">
        <title>Shewanella sp. M2.</title>
        <authorList>
            <person name="Hwang Y.J."/>
            <person name="Hwang C.Y."/>
        </authorList>
    </citation>
    <scope>NUCLEOTIDE SEQUENCE [LARGE SCALE GENOMIC DNA]</scope>
    <source>
        <strain evidence="3 5">M2</strain>
    </source>
</reference>
<dbReference type="PANTHER" id="PTHR33171:SF17">
    <property type="entry name" value="LARA-LIKE N-TERMINAL DOMAIN-CONTAINING PROTEIN"/>
    <property type="match status" value="1"/>
</dbReference>
<reference evidence="4" key="3">
    <citation type="submission" date="2018-11" db="EMBL/GenBank/DDBJ databases">
        <authorList>
            <person name="Hwang Y.J."/>
            <person name="Hwang C.Y."/>
        </authorList>
    </citation>
    <scope>NUCLEOTIDE SEQUENCE</scope>
    <source>
        <strain evidence="4">R106</strain>
    </source>
</reference>
<dbReference type="InterPro" id="IPR047926">
    <property type="entry name" value="Ni_dep_LarA"/>
</dbReference>
<evidence type="ECO:0000259" key="1">
    <source>
        <dbReference type="Pfam" id="PF09861"/>
    </source>
</evidence>
<dbReference type="InterPro" id="IPR043166">
    <property type="entry name" value="LarA-like_C"/>
</dbReference>
<evidence type="ECO:0000313" key="4">
    <source>
        <dbReference type="EMBL" id="RPA31819.1"/>
    </source>
</evidence>
<dbReference type="Pfam" id="PF21113">
    <property type="entry name" value="LarA_C"/>
    <property type="match status" value="1"/>
</dbReference>
<proteinExistence type="predicted"/>
<evidence type="ECO:0000259" key="2">
    <source>
        <dbReference type="Pfam" id="PF21113"/>
    </source>
</evidence>
<protein>
    <submittedName>
        <fullName evidence="4">Nickel-dependent lactate racemase</fullName>
    </submittedName>
</protein>
<name>A0A3N4E0W0_9GAMM</name>
<dbReference type="InterPro" id="IPR018657">
    <property type="entry name" value="LarA-like_N"/>
</dbReference>
<dbReference type="OrthoDB" id="9770545at2"/>
<reference evidence="6" key="2">
    <citation type="submission" date="2018-11" db="EMBL/GenBank/DDBJ databases">
        <title>Shewanella sp. R106.</title>
        <authorList>
            <person name="Hwang Y.J."/>
            <person name="Hwang C.Y."/>
        </authorList>
    </citation>
    <scope>NUCLEOTIDE SEQUENCE [LARGE SCALE GENOMIC DNA]</scope>
    <source>
        <strain evidence="6">R106</strain>
    </source>
</reference>
<dbReference type="Proteomes" id="UP000278855">
    <property type="component" value="Unassembled WGS sequence"/>
</dbReference>
<dbReference type="Gene3D" id="3.90.226.30">
    <property type="match status" value="1"/>
</dbReference>
<keyword evidence="5" id="KW-1185">Reference proteome</keyword>
<dbReference type="AlphaFoldDB" id="A0A3N4E0W0"/>
<accession>A0A3N4E0W0</accession>
<organism evidence="4 6">
    <name type="scientific">Shewanella psychromarinicola</name>
    <dbReference type="NCBI Taxonomy" id="2487742"/>
    <lineage>
        <taxon>Bacteria</taxon>
        <taxon>Pseudomonadati</taxon>
        <taxon>Pseudomonadota</taxon>
        <taxon>Gammaproteobacteria</taxon>
        <taxon>Alteromonadales</taxon>
        <taxon>Shewanellaceae</taxon>
        <taxon>Shewanella</taxon>
    </lineage>
</organism>
<evidence type="ECO:0000313" key="5">
    <source>
        <dbReference type="Proteomes" id="UP000273778"/>
    </source>
</evidence>
<dbReference type="EMBL" id="CP034073">
    <property type="protein sequence ID" value="AZG36128.1"/>
    <property type="molecule type" value="Genomic_DNA"/>
</dbReference>
<dbReference type="InterPro" id="IPR048520">
    <property type="entry name" value="LarA_C"/>
</dbReference>
<sequence>MFQKIKMPYAKKTVEISIEKKYLQAVLIPQTDEFDPKMTQEEIVLKSLENPIGTKKLSELAVGKNKIVFVTSDHTRPLPSRVTVPLILKEIRKGNPDAEITILIATGFHRPTTREELIYKMGEEVVDNEIICNHISTNDEDQVFMGTLPSGGDLYLNKLAMEADLLIAEGFIEAHFFAGFSGGRKSILPGIASAKTIMYNHNSEFISNPKSRTGNLEDNPIHKDMIYAAKQSKCAFILNTVINGEKDIIGCFTGDISEAHLVGCKFVDDLAAVKKNIADIGVTTNGGYPLDQNIYQTVKGLTAAEATTREGGVLIALSSCVDGHGGEGFYNSVASAKNANEILEKVANIKKEDTLPDQWEFQILARLLSKYTVIIVTDECDPKIITDMHMEHAFTFDEALEKARSIVGKEATITVVPDGVATIVK</sequence>
<dbReference type="KEGG" id="spsr:EGC80_15445"/>
<feature type="domain" description="LarA-like N-terminal" evidence="1">
    <location>
        <begin position="9"/>
        <end position="214"/>
    </location>
</feature>